<accession>A0A811URA4</accession>
<evidence type="ECO:0000259" key="2">
    <source>
        <dbReference type="Pfam" id="PF16012"/>
    </source>
</evidence>
<sequence length="190" mass="20824">MAYEPNLSGWSGVEVTTQVGKDISQTHITTIFLPRSVDTGHSYALGLLQAQNDWKVLDEMAEGTCLKLTLCIDKSFNSMSKNSFRLNFRFGSILAKPWRSGGQEEAQPDPPEAEAMEEGAIPKCSSYQDKSQTSKLEELAEGLNLPMGSNSEDLILSDFEDHTGKENDAEHKDCPDQSTPCGYCLGPNNA</sequence>
<reference evidence="3" key="1">
    <citation type="submission" date="2020-11" db="EMBL/GenBank/DDBJ databases">
        <authorList>
            <person name="Whitehead M."/>
        </authorList>
    </citation>
    <scope>NUCLEOTIDE SEQUENCE</scope>
    <source>
        <strain evidence="3">EGII</strain>
    </source>
</reference>
<organism evidence="3 4">
    <name type="scientific">Ceratitis capitata</name>
    <name type="common">Mediterranean fruit fly</name>
    <name type="synonym">Tephritis capitata</name>
    <dbReference type="NCBI Taxonomy" id="7213"/>
    <lineage>
        <taxon>Eukaryota</taxon>
        <taxon>Metazoa</taxon>
        <taxon>Ecdysozoa</taxon>
        <taxon>Arthropoda</taxon>
        <taxon>Hexapoda</taxon>
        <taxon>Insecta</taxon>
        <taxon>Pterygota</taxon>
        <taxon>Neoptera</taxon>
        <taxon>Endopterygota</taxon>
        <taxon>Diptera</taxon>
        <taxon>Brachycera</taxon>
        <taxon>Muscomorpha</taxon>
        <taxon>Tephritoidea</taxon>
        <taxon>Tephritidae</taxon>
        <taxon>Ceratitis</taxon>
        <taxon>Ceratitis</taxon>
    </lineage>
</organism>
<dbReference type="InterPro" id="IPR031961">
    <property type="entry name" value="DUF4780"/>
</dbReference>
<feature type="region of interest" description="Disordered" evidence="1">
    <location>
        <begin position="140"/>
        <end position="180"/>
    </location>
</feature>
<evidence type="ECO:0000256" key="1">
    <source>
        <dbReference type="SAM" id="MobiDB-lite"/>
    </source>
</evidence>
<name>A0A811URA4_CERCA</name>
<feature type="domain" description="DUF4780" evidence="2">
    <location>
        <begin position="5"/>
        <end position="93"/>
    </location>
</feature>
<dbReference type="AlphaFoldDB" id="A0A811URA4"/>
<comment type="caution">
    <text evidence="3">The sequence shown here is derived from an EMBL/GenBank/DDBJ whole genome shotgun (WGS) entry which is preliminary data.</text>
</comment>
<evidence type="ECO:0000313" key="4">
    <source>
        <dbReference type="Proteomes" id="UP000606786"/>
    </source>
</evidence>
<keyword evidence="4" id="KW-1185">Reference proteome</keyword>
<proteinExistence type="predicted"/>
<gene>
    <name evidence="3" type="ORF">CCAP1982_LOCUS10192</name>
</gene>
<dbReference type="Proteomes" id="UP000606786">
    <property type="component" value="Unassembled WGS sequence"/>
</dbReference>
<protein>
    <submittedName>
        <fullName evidence="3">(Mediterranean fruit fly) hypothetical protein</fullName>
    </submittedName>
</protein>
<feature type="compositionally biased region" description="Basic and acidic residues" evidence="1">
    <location>
        <begin position="159"/>
        <end position="175"/>
    </location>
</feature>
<dbReference type="Pfam" id="PF16012">
    <property type="entry name" value="DUF4780"/>
    <property type="match status" value="1"/>
</dbReference>
<evidence type="ECO:0000313" key="3">
    <source>
        <dbReference type="EMBL" id="CAD7001702.1"/>
    </source>
</evidence>
<dbReference type="EMBL" id="CAJHJT010000023">
    <property type="protein sequence ID" value="CAD7001702.1"/>
    <property type="molecule type" value="Genomic_DNA"/>
</dbReference>